<dbReference type="EMBL" id="JBDIME010000003">
    <property type="protein sequence ID" value="MEN2789155.1"/>
    <property type="molecule type" value="Genomic_DNA"/>
</dbReference>
<dbReference type="InterPro" id="IPR001466">
    <property type="entry name" value="Beta-lactam-related"/>
</dbReference>
<evidence type="ECO:0000313" key="3">
    <source>
        <dbReference type="EMBL" id="MEN2789155.1"/>
    </source>
</evidence>
<evidence type="ECO:0000259" key="2">
    <source>
        <dbReference type="Pfam" id="PF00144"/>
    </source>
</evidence>
<proteinExistence type="predicted"/>
<reference evidence="3 4" key="1">
    <citation type="submission" date="2024-05" db="EMBL/GenBank/DDBJ databases">
        <authorList>
            <person name="Liu Q."/>
            <person name="Xin Y.-H."/>
        </authorList>
    </citation>
    <scope>NUCLEOTIDE SEQUENCE [LARGE SCALE GENOMIC DNA]</scope>
    <source>
        <strain evidence="3 4">CGMCC 1.10181</strain>
    </source>
</reference>
<keyword evidence="3" id="KW-0378">Hydrolase</keyword>
<dbReference type="InterPro" id="IPR050789">
    <property type="entry name" value="Diverse_Enzym_Activities"/>
</dbReference>
<sequence length="430" mass="45472">MRTKLIVTASVVLALAAGAPVAGCEALPSQAASATADVSLPALQSLLDSYVSSGKVPGIVVAIGRGDAPPAFVSAGTISDDPGAPKAGPDSLWRIYSMTKPITATAAMILVDQGKLRLDQPISDFIPAFRTMRVLDSPATSLASHPATHPITVRNLLTHTSGLGYQILGTGPLPKEYQRLGLLGGRVDPEASKAQPKTLAEFADRLAGVPLLAEPGTQWHYSVSMDVLGRVIEVASGMPFDRFVNTRVLRPLRMTSTYWTAPQAEAARLATSYAWVGGKRVPVDPGMSSLWLSPPLVPYGGSGLVSSARDYDRFLQMLAGSGSVGGARILKRETAQLAMSNLLPEGVRIVENVTPARTVAEGFGAGGSVYLADVPQGVRAGTYGWFGAAGTIAFIDPRQDLRVTVMVNYFPMKEWPLYDDVVSGLYSKHN</sequence>
<accession>A0ABU9Y078</accession>
<dbReference type="Gene3D" id="3.40.710.10">
    <property type="entry name" value="DD-peptidase/beta-lactamase superfamily"/>
    <property type="match status" value="1"/>
</dbReference>
<organism evidence="3 4">
    <name type="scientific">Sphingomonas oligophenolica</name>
    <dbReference type="NCBI Taxonomy" id="301154"/>
    <lineage>
        <taxon>Bacteria</taxon>
        <taxon>Pseudomonadati</taxon>
        <taxon>Pseudomonadota</taxon>
        <taxon>Alphaproteobacteria</taxon>
        <taxon>Sphingomonadales</taxon>
        <taxon>Sphingomonadaceae</taxon>
        <taxon>Sphingomonas</taxon>
    </lineage>
</organism>
<evidence type="ECO:0000313" key="4">
    <source>
        <dbReference type="Proteomes" id="UP001419910"/>
    </source>
</evidence>
<feature type="signal peptide" evidence="1">
    <location>
        <begin position="1"/>
        <end position="22"/>
    </location>
</feature>
<keyword evidence="4" id="KW-1185">Reference proteome</keyword>
<dbReference type="Proteomes" id="UP001419910">
    <property type="component" value="Unassembled WGS sequence"/>
</dbReference>
<protein>
    <submittedName>
        <fullName evidence="3">Serine hydrolase domain-containing protein</fullName>
        <ecNumber evidence="3">3.1.1.103</ecNumber>
    </submittedName>
</protein>
<dbReference type="PANTHER" id="PTHR43283">
    <property type="entry name" value="BETA-LACTAMASE-RELATED"/>
    <property type="match status" value="1"/>
</dbReference>
<dbReference type="PANTHER" id="PTHR43283:SF3">
    <property type="entry name" value="BETA-LACTAMASE FAMILY PROTEIN (AFU_ORTHOLOGUE AFUA_5G07500)"/>
    <property type="match status" value="1"/>
</dbReference>
<dbReference type="SUPFAM" id="SSF56601">
    <property type="entry name" value="beta-lactamase/transpeptidase-like"/>
    <property type="match status" value="1"/>
</dbReference>
<gene>
    <name evidence="3" type="ORF">ABC974_05920</name>
</gene>
<evidence type="ECO:0000256" key="1">
    <source>
        <dbReference type="SAM" id="SignalP"/>
    </source>
</evidence>
<dbReference type="GO" id="GO:0016787">
    <property type="term" value="F:hydrolase activity"/>
    <property type="evidence" value="ECO:0007669"/>
    <property type="project" value="UniProtKB-KW"/>
</dbReference>
<dbReference type="Pfam" id="PF00144">
    <property type="entry name" value="Beta-lactamase"/>
    <property type="match status" value="1"/>
</dbReference>
<feature type="domain" description="Beta-lactamase-related" evidence="2">
    <location>
        <begin position="44"/>
        <end position="412"/>
    </location>
</feature>
<name>A0ABU9Y078_9SPHN</name>
<dbReference type="RefSeq" id="WP_343891809.1">
    <property type="nucleotide sequence ID" value="NZ_BAAAEH010000047.1"/>
</dbReference>
<feature type="chain" id="PRO_5045845970" evidence="1">
    <location>
        <begin position="23"/>
        <end position="430"/>
    </location>
</feature>
<dbReference type="EC" id="3.1.1.103" evidence="3"/>
<dbReference type="InterPro" id="IPR012338">
    <property type="entry name" value="Beta-lactam/transpept-like"/>
</dbReference>
<comment type="caution">
    <text evidence="3">The sequence shown here is derived from an EMBL/GenBank/DDBJ whole genome shotgun (WGS) entry which is preliminary data.</text>
</comment>
<keyword evidence="1" id="KW-0732">Signal</keyword>